<keyword evidence="2" id="KW-1185">Reference proteome</keyword>
<accession>A0A9P5TL04</accession>
<name>A0A9P5TL04_GYMJU</name>
<dbReference type="OrthoDB" id="3114737at2759"/>
<sequence>MIVYVRAIDLSIGSAKCIFNLAEEALGLFGGLSKKTSPDEVTDYISGMLAIATKGLEESRRSLDLFKNVRKAVTKLLKDTNQLCEEEKTAIQERIFELERTKDVLELFLNNIELYVGWWTRMNMTLNCQENSSRQLIKFYCSTRKEQIMTQWADLRTSFAQYADKTRRLQDTFPGLFERSRQLRDLIL</sequence>
<evidence type="ECO:0000313" key="2">
    <source>
        <dbReference type="Proteomes" id="UP000724874"/>
    </source>
</evidence>
<dbReference type="AlphaFoldDB" id="A0A9P5TL04"/>
<dbReference type="EMBL" id="JADNYJ010000074">
    <property type="protein sequence ID" value="KAF8890811.1"/>
    <property type="molecule type" value="Genomic_DNA"/>
</dbReference>
<gene>
    <name evidence="1" type="ORF">CPB84DRAFT_1390512</name>
</gene>
<reference evidence="1" key="1">
    <citation type="submission" date="2020-11" db="EMBL/GenBank/DDBJ databases">
        <authorList>
            <consortium name="DOE Joint Genome Institute"/>
            <person name="Ahrendt S."/>
            <person name="Riley R."/>
            <person name="Andreopoulos W."/>
            <person name="LaButti K."/>
            <person name="Pangilinan J."/>
            <person name="Ruiz-duenas F.J."/>
            <person name="Barrasa J.M."/>
            <person name="Sanchez-Garcia M."/>
            <person name="Camarero S."/>
            <person name="Miyauchi S."/>
            <person name="Serrano A."/>
            <person name="Linde D."/>
            <person name="Babiker R."/>
            <person name="Drula E."/>
            <person name="Ayuso-Fernandez I."/>
            <person name="Pacheco R."/>
            <person name="Padilla G."/>
            <person name="Ferreira P."/>
            <person name="Barriuso J."/>
            <person name="Kellner H."/>
            <person name="Castanera R."/>
            <person name="Alfaro M."/>
            <person name="Ramirez L."/>
            <person name="Pisabarro A.G."/>
            <person name="Kuo A."/>
            <person name="Tritt A."/>
            <person name="Lipzen A."/>
            <person name="He G."/>
            <person name="Yan M."/>
            <person name="Ng V."/>
            <person name="Cullen D."/>
            <person name="Martin F."/>
            <person name="Rosso M.-N."/>
            <person name="Henrissat B."/>
            <person name="Hibbett D."/>
            <person name="Martinez A.T."/>
            <person name="Grigoriev I.V."/>
        </authorList>
    </citation>
    <scope>NUCLEOTIDE SEQUENCE</scope>
    <source>
        <strain evidence="1">AH 44721</strain>
    </source>
</reference>
<organism evidence="1 2">
    <name type="scientific">Gymnopilus junonius</name>
    <name type="common">Spectacular rustgill mushroom</name>
    <name type="synonym">Gymnopilus spectabilis subsp. junonius</name>
    <dbReference type="NCBI Taxonomy" id="109634"/>
    <lineage>
        <taxon>Eukaryota</taxon>
        <taxon>Fungi</taxon>
        <taxon>Dikarya</taxon>
        <taxon>Basidiomycota</taxon>
        <taxon>Agaricomycotina</taxon>
        <taxon>Agaricomycetes</taxon>
        <taxon>Agaricomycetidae</taxon>
        <taxon>Agaricales</taxon>
        <taxon>Agaricineae</taxon>
        <taxon>Hymenogastraceae</taxon>
        <taxon>Gymnopilus</taxon>
    </lineage>
</organism>
<dbReference type="Proteomes" id="UP000724874">
    <property type="component" value="Unassembled WGS sequence"/>
</dbReference>
<evidence type="ECO:0000313" key="1">
    <source>
        <dbReference type="EMBL" id="KAF8890811.1"/>
    </source>
</evidence>
<protein>
    <submittedName>
        <fullName evidence="1">Uncharacterized protein</fullName>
    </submittedName>
</protein>
<proteinExistence type="predicted"/>
<comment type="caution">
    <text evidence="1">The sequence shown here is derived from an EMBL/GenBank/DDBJ whole genome shotgun (WGS) entry which is preliminary data.</text>
</comment>